<evidence type="ECO:0000256" key="2">
    <source>
        <dbReference type="SAM" id="Phobius"/>
    </source>
</evidence>
<feature type="compositionally biased region" description="Polar residues" evidence="1">
    <location>
        <begin position="278"/>
        <end position="294"/>
    </location>
</feature>
<evidence type="ECO:0000313" key="5">
    <source>
        <dbReference type="Proteomes" id="UP000030706"/>
    </source>
</evidence>
<keyword evidence="2" id="KW-1133">Transmembrane helix</keyword>
<feature type="region of interest" description="Disordered" evidence="1">
    <location>
        <begin position="278"/>
        <end position="297"/>
    </location>
</feature>
<proteinExistence type="predicted"/>
<name>A0A074XPU7_AURPU</name>
<dbReference type="EMBL" id="KL584976">
    <property type="protein sequence ID" value="KEQ87593.1"/>
    <property type="molecule type" value="Genomic_DNA"/>
</dbReference>
<evidence type="ECO:0000256" key="3">
    <source>
        <dbReference type="SAM" id="SignalP"/>
    </source>
</evidence>
<keyword evidence="5" id="KW-1185">Reference proteome</keyword>
<accession>A0A074XPU7</accession>
<dbReference type="HOGENOM" id="CLU_608302_0_0_1"/>
<sequence>MSCSRSYLYCFLALCALVVYASGAEPTLRAASEANTTEGTLPAKEPVHVSPLNAVLCLVVLGINAATQRSGADHFANQHLSPARTSPFICLADILVTIIWLVYGVCYKKMSIKASAKMLFKDFDFSEEEDTLGVGNRWSWSIIFVVLFAVGVLLEAIKLFTFAATGTAPWLQTFTAAMFFAAYVVRISVNTISWLCTDSKTIENLKATKADRKMLFNIADLLYNIAYSAQFRFWIATFGNLEYFARPNKKVVPTLLAIVVVPALASYFFPKEKKSQGVQPVEEQTSQSTPTGTQKPEIYGGSWSLKNWEKDDQNRAFLVLFVVMISVPLDAAWRILFIPLASLAVVVGHLSLVSLICQIVRKVKKRNSVASKTKASDNISEASVPVDGDSQAIEKQLRERWSPLLRAKDPEWRNVVSSASAVANFSFVCMYYFGIYDASKTVKPGWLEKF</sequence>
<feature type="signal peptide" evidence="3">
    <location>
        <begin position="1"/>
        <end position="23"/>
    </location>
</feature>
<feature type="transmembrane region" description="Helical" evidence="2">
    <location>
        <begin position="169"/>
        <end position="189"/>
    </location>
</feature>
<dbReference type="OrthoDB" id="2847781at2759"/>
<dbReference type="AlphaFoldDB" id="A0A074XPU7"/>
<dbReference type="GeneID" id="40745768"/>
<reference evidence="4 5" key="1">
    <citation type="journal article" date="2014" name="BMC Genomics">
        <title>Genome sequencing of four Aureobasidium pullulans varieties: biotechnological potential, stress tolerance, and description of new species.</title>
        <authorList>
            <person name="Gostin Ar C."/>
            <person name="Ohm R.A."/>
            <person name="Kogej T."/>
            <person name="Sonjak S."/>
            <person name="Turk M."/>
            <person name="Zajc J."/>
            <person name="Zalar P."/>
            <person name="Grube M."/>
            <person name="Sun H."/>
            <person name="Han J."/>
            <person name="Sharma A."/>
            <person name="Chiniquy J."/>
            <person name="Ngan C.Y."/>
            <person name="Lipzen A."/>
            <person name="Barry K."/>
            <person name="Grigoriev I.V."/>
            <person name="Gunde-Cimerman N."/>
        </authorList>
    </citation>
    <scope>NUCLEOTIDE SEQUENCE [LARGE SCALE GENOMIC DNA]</scope>
    <source>
        <strain evidence="4 5">EXF-150</strain>
    </source>
</reference>
<feature type="transmembrane region" description="Helical" evidence="2">
    <location>
        <begin position="415"/>
        <end position="434"/>
    </location>
</feature>
<evidence type="ECO:0000256" key="1">
    <source>
        <dbReference type="SAM" id="MobiDB-lite"/>
    </source>
</evidence>
<evidence type="ECO:0000313" key="4">
    <source>
        <dbReference type="EMBL" id="KEQ87593.1"/>
    </source>
</evidence>
<feature type="transmembrane region" description="Helical" evidence="2">
    <location>
        <begin position="138"/>
        <end position="157"/>
    </location>
</feature>
<feature type="transmembrane region" description="Helical" evidence="2">
    <location>
        <begin position="341"/>
        <end position="360"/>
    </location>
</feature>
<feature type="transmembrane region" description="Helical" evidence="2">
    <location>
        <begin position="316"/>
        <end position="335"/>
    </location>
</feature>
<protein>
    <submittedName>
        <fullName evidence="4">Uncharacterized protein</fullName>
    </submittedName>
</protein>
<dbReference type="RefSeq" id="XP_029763780.1">
    <property type="nucleotide sequence ID" value="XM_029903462.1"/>
</dbReference>
<feature type="transmembrane region" description="Helical" evidence="2">
    <location>
        <begin position="251"/>
        <end position="269"/>
    </location>
</feature>
<keyword evidence="3" id="KW-0732">Signal</keyword>
<feature type="chain" id="PRO_5001704082" evidence="3">
    <location>
        <begin position="24"/>
        <end position="450"/>
    </location>
</feature>
<keyword evidence="2" id="KW-0812">Transmembrane</keyword>
<feature type="transmembrane region" description="Helical" evidence="2">
    <location>
        <begin position="88"/>
        <end position="105"/>
    </location>
</feature>
<dbReference type="Proteomes" id="UP000030706">
    <property type="component" value="Unassembled WGS sequence"/>
</dbReference>
<organism evidence="4 5">
    <name type="scientific">Aureobasidium pullulans EXF-150</name>
    <dbReference type="NCBI Taxonomy" id="1043002"/>
    <lineage>
        <taxon>Eukaryota</taxon>
        <taxon>Fungi</taxon>
        <taxon>Dikarya</taxon>
        <taxon>Ascomycota</taxon>
        <taxon>Pezizomycotina</taxon>
        <taxon>Dothideomycetes</taxon>
        <taxon>Dothideomycetidae</taxon>
        <taxon>Dothideales</taxon>
        <taxon>Saccotheciaceae</taxon>
        <taxon>Aureobasidium</taxon>
    </lineage>
</organism>
<gene>
    <name evidence="4" type="ORF">M438DRAFT_332092</name>
</gene>
<keyword evidence="2" id="KW-0472">Membrane</keyword>